<evidence type="ECO:0000313" key="2">
    <source>
        <dbReference type="EMBL" id="KAJ4451136.1"/>
    </source>
</evidence>
<sequence>MEGKRPKGRPRQTWKQGIQDTMRERGIEWKEAMVTAQDRERWKALCKTSTPMCNSGTMSNTLRTEVHSLRVTKRPGSDGMTALLMSAPLYIICWTMCHCHTSVTQYMRVGHQMETEGFNPASELESGQDMAVKSDQPGMSVISDQQERSDKSDKSGRSVILDQQGRSDQSDMSVKPDQPGMSIISDQQGGSVRSDQQDRLSSPEKFTERRAQEPNLGPPDLKASILTNRPRRQSTDY</sequence>
<keyword evidence="3" id="KW-1185">Reference proteome</keyword>
<feature type="region of interest" description="Disordered" evidence="1">
    <location>
        <begin position="132"/>
        <end position="237"/>
    </location>
</feature>
<evidence type="ECO:0000256" key="1">
    <source>
        <dbReference type="SAM" id="MobiDB-lite"/>
    </source>
</evidence>
<comment type="caution">
    <text evidence="2">The sequence shown here is derived from an EMBL/GenBank/DDBJ whole genome shotgun (WGS) entry which is preliminary data.</text>
</comment>
<protein>
    <submittedName>
        <fullName evidence="2">Uncharacterized protein</fullName>
    </submittedName>
</protein>
<reference evidence="2 3" key="1">
    <citation type="journal article" date="2022" name="Allergy">
        <title>Genome assembly and annotation of Periplaneta americana reveal a comprehensive cockroach allergen profile.</title>
        <authorList>
            <person name="Wang L."/>
            <person name="Xiong Q."/>
            <person name="Saelim N."/>
            <person name="Wang L."/>
            <person name="Nong W."/>
            <person name="Wan A.T."/>
            <person name="Shi M."/>
            <person name="Liu X."/>
            <person name="Cao Q."/>
            <person name="Hui J.H.L."/>
            <person name="Sookrung N."/>
            <person name="Leung T.F."/>
            <person name="Tungtrongchitr A."/>
            <person name="Tsui S.K.W."/>
        </authorList>
    </citation>
    <scope>NUCLEOTIDE SEQUENCE [LARGE SCALE GENOMIC DNA]</scope>
    <source>
        <strain evidence="2">PWHHKU_190912</strain>
    </source>
</reference>
<proteinExistence type="predicted"/>
<feature type="compositionally biased region" description="Basic and acidic residues" evidence="1">
    <location>
        <begin position="145"/>
        <end position="156"/>
    </location>
</feature>
<dbReference type="Proteomes" id="UP001148838">
    <property type="component" value="Unassembled WGS sequence"/>
</dbReference>
<accession>A0ABQ8TWP2</accession>
<dbReference type="EMBL" id="JAJSOF020000001">
    <property type="protein sequence ID" value="KAJ4451136.1"/>
    <property type="molecule type" value="Genomic_DNA"/>
</dbReference>
<name>A0ABQ8TWP2_PERAM</name>
<organism evidence="2 3">
    <name type="scientific">Periplaneta americana</name>
    <name type="common">American cockroach</name>
    <name type="synonym">Blatta americana</name>
    <dbReference type="NCBI Taxonomy" id="6978"/>
    <lineage>
        <taxon>Eukaryota</taxon>
        <taxon>Metazoa</taxon>
        <taxon>Ecdysozoa</taxon>
        <taxon>Arthropoda</taxon>
        <taxon>Hexapoda</taxon>
        <taxon>Insecta</taxon>
        <taxon>Pterygota</taxon>
        <taxon>Neoptera</taxon>
        <taxon>Polyneoptera</taxon>
        <taxon>Dictyoptera</taxon>
        <taxon>Blattodea</taxon>
        <taxon>Blattoidea</taxon>
        <taxon>Blattidae</taxon>
        <taxon>Blattinae</taxon>
        <taxon>Periplaneta</taxon>
    </lineage>
</organism>
<feature type="compositionally biased region" description="Basic and acidic residues" evidence="1">
    <location>
        <begin position="195"/>
        <end position="212"/>
    </location>
</feature>
<evidence type="ECO:0000313" key="3">
    <source>
        <dbReference type="Proteomes" id="UP001148838"/>
    </source>
</evidence>
<gene>
    <name evidence="2" type="ORF">ANN_02577</name>
</gene>
<feature type="compositionally biased region" description="Polar residues" evidence="1">
    <location>
        <begin position="184"/>
        <end position="194"/>
    </location>
</feature>